<feature type="compositionally biased region" description="Low complexity" evidence="1">
    <location>
        <begin position="33"/>
        <end position="51"/>
    </location>
</feature>
<protein>
    <submittedName>
        <fullName evidence="2">Uncharacterized protein</fullName>
    </submittedName>
</protein>
<gene>
    <name evidence="2" type="ORF">V6N12_001094</name>
</gene>
<dbReference type="Proteomes" id="UP001472677">
    <property type="component" value="Unassembled WGS sequence"/>
</dbReference>
<dbReference type="EMBL" id="JBBPBM010000065">
    <property type="protein sequence ID" value="KAK8514929.1"/>
    <property type="molecule type" value="Genomic_DNA"/>
</dbReference>
<evidence type="ECO:0000313" key="3">
    <source>
        <dbReference type="Proteomes" id="UP001472677"/>
    </source>
</evidence>
<sequence length="86" mass="10403">MDAYQWNGVEDYSDGRTSSDNSGKGRQHQHWESYQSSDHLQQQHQSQESYQTCDHLQQHRPQESYESPDHLQRFHLLDMRRTMIRL</sequence>
<comment type="caution">
    <text evidence="2">The sequence shown here is derived from an EMBL/GenBank/DDBJ whole genome shotgun (WGS) entry which is preliminary data.</text>
</comment>
<evidence type="ECO:0000313" key="2">
    <source>
        <dbReference type="EMBL" id="KAK8514929.1"/>
    </source>
</evidence>
<keyword evidence="3" id="KW-1185">Reference proteome</keyword>
<accession>A0ABR2C687</accession>
<feature type="compositionally biased region" description="Basic and acidic residues" evidence="1">
    <location>
        <begin position="56"/>
        <end position="71"/>
    </location>
</feature>
<proteinExistence type="predicted"/>
<organism evidence="2 3">
    <name type="scientific">Hibiscus sabdariffa</name>
    <name type="common">roselle</name>
    <dbReference type="NCBI Taxonomy" id="183260"/>
    <lineage>
        <taxon>Eukaryota</taxon>
        <taxon>Viridiplantae</taxon>
        <taxon>Streptophyta</taxon>
        <taxon>Embryophyta</taxon>
        <taxon>Tracheophyta</taxon>
        <taxon>Spermatophyta</taxon>
        <taxon>Magnoliopsida</taxon>
        <taxon>eudicotyledons</taxon>
        <taxon>Gunneridae</taxon>
        <taxon>Pentapetalae</taxon>
        <taxon>rosids</taxon>
        <taxon>malvids</taxon>
        <taxon>Malvales</taxon>
        <taxon>Malvaceae</taxon>
        <taxon>Malvoideae</taxon>
        <taxon>Hibiscus</taxon>
    </lineage>
</organism>
<evidence type="ECO:0000256" key="1">
    <source>
        <dbReference type="SAM" id="MobiDB-lite"/>
    </source>
</evidence>
<reference evidence="2 3" key="1">
    <citation type="journal article" date="2024" name="G3 (Bethesda)">
        <title>Genome assembly of Hibiscus sabdariffa L. provides insights into metabolisms of medicinal natural products.</title>
        <authorList>
            <person name="Kim T."/>
        </authorList>
    </citation>
    <scope>NUCLEOTIDE SEQUENCE [LARGE SCALE GENOMIC DNA]</scope>
    <source>
        <strain evidence="2">TK-2024</strain>
        <tissue evidence="2">Old leaves</tissue>
    </source>
</reference>
<feature type="compositionally biased region" description="Polar residues" evidence="1">
    <location>
        <begin position="15"/>
        <end position="24"/>
    </location>
</feature>
<name>A0ABR2C687_9ROSI</name>
<feature type="region of interest" description="Disordered" evidence="1">
    <location>
        <begin position="1"/>
        <end position="71"/>
    </location>
</feature>